<sequence length="353" mass="36369">MKKKFVLTLALVLMVAAAVVAAPLEVSGEFKTGYKFTFANGTTIANADLDAKQSNLASIAFTGDFWKVTLSTQAPTFGGDGPNAATAAIYLDKALAAQGVDMGDLTVTLGLGDKGNLSAKDVYSDSNDAVNELAMLGVKNTADVTVGYGSLVSVYFGASIMDTVNKPMVISATTTPVEGIKAGFGYTNYAKIGDIKVAGSDVGDKISSKGGITGSVLVDVAKLADLDFGLTVSAIDVYYFEYDAITGVGDVATNKAINNLYAEVKASFGDVAAWAEYQNLDKTNNLIAKVSYAGIENVGLSAKLALSDLTGTIGTVVTLAGDYSMGGVKYAVSAAYDVKAESLAITPTVGIKF</sequence>
<name>A0ABY4DDB0_9SPIR</name>
<evidence type="ECO:0000313" key="2">
    <source>
        <dbReference type="EMBL" id="UOM52233.1"/>
    </source>
</evidence>
<accession>A0ABY4DDB0</accession>
<dbReference type="EMBL" id="CP094929">
    <property type="protein sequence ID" value="UOM52233.1"/>
    <property type="molecule type" value="Genomic_DNA"/>
</dbReference>
<dbReference type="Proteomes" id="UP000829708">
    <property type="component" value="Chromosome"/>
</dbReference>
<evidence type="ECO:0000256" key="1">
    <source>
        <dbReference type="SAM" id="SignalP"/>
    </source>
</evidence>
<keyword evidence="3" id="KW-1185">Reference proteome</keyword>
<protein>
    <submittedName>
        <fullName evidence="2">Uncharacterized protein</fullName>
    </submittedName>
</protein>
<keyword evidence="1" id="KW-0732">Signal</keyword>
<organism evidence="2 3">
    <name type="scientific">Sphaerochaeta associata</name>
    <dbReference type="NCBI Taxonomy" id="1129264"/>
    <lineage>
        <taxon>Bacteria</taxon>
        <taxon>Pseudomonadati</taxon>
        <taxon>Spirochaetota</taxon>
        <taxon>Spirochaetia</taxon>
        <taxon>Spirochaetales</taxon>
        <taxon>Sphaerochaetaceae</taxon>
        <taxon>Sphaerochaeta</taxon>
    </lineage>
</organism>
<feature type="chain" id="PRO_5045070945" evidence="1">
    <location>
        <begin position="22"/>
        <end position="353"/>
    </location>
</feature>
<reference evidence="3" key="1">
    <citation type="journal article" date="2024" name="J Bioinform Genom">
        <title>Complete genome sequence of the type strain bacterium Sphaerochaeta associata GLS2t (VKM B-2742)t.</title>
        <authorList>
            <person name="Troshina O.Y."/>
            <person name="Tepeeva A.N."/>
            <person name="Arzamasceva V.O."/>
            <person name="Whitman W.B."/>
            <person name="Varghese N."/>
            <person name="Shapiro N."/>
            <person name="Woyke T."/>
            <person name="Kripides N.C."/>
            <person name="Vasilenko O.V."/>
        </authorList>
    </citation>
    <scope>NUCLEOTIDE SEQUENCE [LARGE SCALE GENOMIC DNA]</scope>
    <source>
        <strain evidence="3">GLS2T</strain>
    </source>
</reference>
<dbReference type="RefSeq" id="WP_244774288.1">
    <property type="nucleotide sequence ID" value="NZ_CP094929.1"/>
</dbReference>
<evidence type="ECO:0000313" key="3">
    <source>
        <dbReference type="Proteomes" id="UP000829708"/>
    </source>
</evidence>
<gene>
    <name evidence="2" type="ORF">MUG09_05525</name>
</gene>
<proteinExistence type="predicted"/>
<feature type="signal peptide" evidence="1">
    <location>
        <begin position="1"/>
        <end position="21"/>
    </location>
</feature>